<organism evidence="1 2">
    <name type="scientific">Nicotiana tabacum</name>
    <name type="common">Common tobacco</name>
    <dbReference type="NCBI Taxonomy" id="4097"/>
    <lineage>
        <taxon>Eukaryota</taxon>
        <taxon>Viridiplantae</taxon>
        <taxon>Streptophyta</taxon>
        <taxon>Embryophyta</taxon>
        <taxon>Tracheophyta</taxon>
        <taxon>Spermatophyta</taxon>
        <taxon>Magnoliopsida</taxon>
        <taxon>eudicotyledons</taxon>
        <taxon>Gunneridae</taxon>
        <taxon>Pentapetalae</taxon>
        <taxon>asterids</taxon>
        <taxon>lamiids</taxon>
        <taxon>Solanales</taxon>
        <taxon>Solanaceae</taxon>
        <taxon>Nicotianoideae</taxon>
        <taxon>Nicotianeae</taxon>
        <taxon>Nicotiana</taxon>
    </lineage>
</organism>
<dbReference type="OMA" id="EKHMHER"/>
<proteinExistence type="predicted"/>
<sequence>MGGRGRPNKNHNKTPVIEQKITVIITREQGKQHAKAKGKVQDEDVDLDSDNDLNWLDLSNEKHMHERKAMPTGNGGRSWAGLLHENKFAAKGMNPAYIPPVIQEGEVVVQLLEEDIAEENQKWNRAIIMYVVGNTPTIGAIERFIAGQWSKIKKSKVLFHNDGYFIILINNCEDWDDVLINGLYTLNNRPIILRPWTDGFDFNEEVQKTIPLWVKFPKLPLSYWSNQDLSKIGSGLGKPLYADACTIVADRISYATVLIEMDITRPLPGSIKLYDLKGKVIEPLIQYDWKPQYCQTCYQIGHSCKYQQKQNQEGGQQRFRA</sequence>
<dbReference type="RefSeq" id="XP_016436483.1">
    <property type="nucleotide sequence ID" value="XM_016580997.1"/>
</dbReference>
<protein>
    <submittedName>
        <fullName evidence="2">Uncharacterized protein LOC107762630</fullName>
    </submittedName>
</protein>
<dbReference type="PANTHER" id="PTHR33233">
    <property type="entry name" value="ENDONUCLEASE/EXONUCLEASE/PHOSPHATASE"/>
    <property type="match status" value="1"/>
</dbReference>
<dbReference type="Proteomes" id="UP000790787">
    <property type="component" value="Chromosome 22"/>
</dbReference>
<dbReference type="InterPro" id="IPR025558">
    <property type="entry name" value="DUF4283"/>
</dbReference>
<dbReference type="Pfam" id="PF14111">
    <property type="entry name" value="DUF4283"/>
    <property type="match status" value="1"/>
</dbReference>
<dbReference type="PANTHER" id="PTHR33233:SF14">
    <property type="entry name" value="ENDONUCLEASE_EXONUCLEASE_PHOSPHATASE"/>
    <property type="match status" value="1"/>
</dbReference>
<dbReference type="AlphaFoldDB" id="A0A1S3X9P3"/>
<dbReference type="OrthoDB" id="1227261at2759"/>
<reference evidence="1" key="1">
    <citation type="journal article" date="2014" name="Nat. Commun.">
        <title>The tobacco genome sequence and its comparison with those of tomato and potato.</title>
        <authorList>
            <person name="Sierro N."/>
            <person name="Battey J.N."/>
            <person name="Ouadi S."/>
            <person name="Bakaher N."/>
            <person name="Bovet L."/>
            <person name="Willig A."/>
            <person name="Goepfert S."/>
            <person name="Peitsch M.C."/>
            <person name="Ivanov N.V."/>
        </authorList>
    </citation>
    <scope>NUCLEOTIDE SEQUENCE [LARGE SCALE GENOMIC DNA]</scope>
</reference>
<dbReference type="GeneID" id="107762630"/>
<gene>
    <name evidence="2" type="primary">LOC107762630</name>
</gene>
<reference evidence="2" key="2">
    <citation type="submission" date="2025-08" db="UniProtKB">
        <authorList>
            <consortium name="RefSeq"/>
        </authorList>
    </citation>
    <scope>IDENTIFICATION</scope>
    <source>
        <tissue evidence="2">Leaf</tissue>
    </source>
</reference>
<name>A0A1S3X9P3_TOBAC</name>
<keyword evidence="1" id="KW-1185">Reference proteome</keyword>
<accession>A0A1S3X9P3</accession>
<dbReference type="PaxDb" id="4097-A0A1S3X9P3"/>
<dbReference type="KEGG" id="nta:107762630"/>
<evidence type="ECO:0000313" key="1">
    <source>
        <dbReference type="Proteomes" id="UP000790787"/>
    </source>
</evidence>
<evidence type="ECO:0000313" key="2">
    <source>
        <dbReference type="RefSeq" id="XP_016436483.2"/>
    </source>
</evidence>
<dbReference type="RefSeq" id="XP_016436483.2">
    <property type="nucleotide sequence ID" value="XM_016580997.2"/>
</dbReference>